<dbReference type="PANTHER" id="PTHR21016">
    <property type="entry name" value="BETA-AMYLOID BINDING PROTEIN-RELATED"/>
    <property type="match status" value="1"/>
</dbReference>
<comment type="caution">
    <text evidence="7">The sequence shown here is derived from an EMBL/GenBank/DDBJ whole genome shotgun (WGS) entry which is preliminary data.</text>
</comment>
<feature type="transmembrane region" description="Helical" evidence="5">
    <location>
        <begin position="52"/>
        <end position="73"/>
    </location>
</feature>
<feature type="transmembrane region" description="Helical" evidence="5">
    <location>
        <begin position="27"/>
        <end position="46"/>
    </location>
</feature>
<dbReference type="EMBL" id="JAACAK010000108">
    <property type="protein sequence ID" value="NIR75950.1"/>
    <property type="molecule type" value="Genomic_DNA"/>
</dbReference>
<feature type="transmembrane region" description="Helical" evidence="5">
    <location>
        <begin position="260"/>
        <end position="281"/>
    </location>
</feature>
<evidence type="ECO:0000256" key="4">
    <source>
        <dbReference type="ARBA" id="ARBA00023136"/>
    </source>
</evidence>
<reference evidence="7 8" key="1">
    <citation type="submission" date="2020-01" db="EMBL/GenBank/DDBJ databases">
        <title>Genomes assembled from Gulf of Kutch pelagic sediment metagenomes.</title>
        <authorList>
            <person name="Chandrashekar M."/>
            <person name="Mahajan M.S."/>
            <person name="Dave K.J."/>
            <person name="Vatsa P."/>
            <person name="Nathani N.M."/>
        </authorList>
    </citation>
    <scope>NUCLEOTIDE SEQUENCE [LARGE SCALE GENOMIC DNA]</scope>
    <source>
        <strain evidence="7">KS3-K002</strain>
    </source>
</reference>
<dbReference type="GO" id="GO:0016020">
    <property type="term" value="C:membrane"/>
    <property type="evidence" value="ECO:0007669"/>
    <property type="project" value="UniProtKB-SubCell"/>
</dbReference>
<evidence type="ECO:0000256" key="2">
    <source>
        <dbReference type="ARBA" id="ARBA00022692"/>
    </source>
</evidence>
<evidence type="ECO:0000256" key="5">
    <source>
        <dbReference type="SAM" id="Phobius"/>
    </source>
</evidence>
<name>A0AAE4Z8U8_9BACT</name>
<dbReference type="AlphaFoldDB" id="A0AAE4Z8U8"/>
<evidence type="ECO:0000313" key="7">
    <source>
        <dbReference type="EMBL" id="NIR75950.1"/>
    </source>
</evidence>
<evidence type="ECO:0000256" key="3">
    <source>
        <dbReference type="ARBA" id="ARBA00022989"/>
    </source>
</evidence>
<evidence type="ECO:0000259" key="6">
    <source>
        <dbReference type="Pfam" id="PF05154"/>
    </source>
</evidence>
<feature type="transmembrane region" description="Helical" evidence="5">
    <location>
        <begin position="223"/>
        <end position="240"/>
    </location>
</feature>
<organism evidence="7 8">
    <name type="scientific">Candidatus Kutchimonas denitrificans</name>
    <dbReference type="NCBI Taxonomy" id="3056748"/>
    <lineage>
        <taxon>Bacteria</taxon>
        <taxon>Pseudomonadati</taxon>
        <taxon>Gemmatimonadota</taxon>
        <taxon>Gemmatimonadia</taxon>
        <taxon>Candidatus Palauibacterales</taxon>
        <taxon>Candidatus Palauibacteraceae</taxon>
        <taxon>Candidatus Kutchimonas</taxon>
    </lineage>
</organism>
<evidence type="ECO:0000256" key="1">
    <source>
        <dbReference type="ARBA" id="ARBA00004141"/>
    </source>
</evidence>
<sequence>MAGIHTHPDYSRAVLEDLYDYPRKRKLIAWQLWVFTGLLGGHRFYLNRTGTGILMLVTGGGGMVWWIIDAFLLSGMVDRYNGEQETRERASLPPIALDFMPALREVAFFDRRPAWAERREGTVRLVGDGLVLLLAGSALGTLTADQGEFEALAAVLVLIAVTNMGARWERLARLPVLRELDRWSHRLRIFYHTNDPGGPLSLLFRPLLGPVTAFFSKRARAEINLYLQLGAVFVIGFTLLDLVDAGVVSRSGLDFPLGELLQDIILTFVMVYAFATPIGATLTTHLLLERTDWVVWTLSAISLGAIAMGMFVA</sequence>
<gene>
    <name evidence="7" type="ORF">GWO12_12710</name>
</gene>
<evidence type="ECO:0000313" key="8">
    <source>
        <dbReference type="Proteomes" id="UP000702544"/>
    </source>
</evidence>
<dbReference type="InterPro" id="IPR050932">
    <property type="entry name" value="TM2D1-3-like"/>
</dbReference>
<feature type="transmembrane region" description="Helical" evidence="5">
    <location>
        <begin position="293"/>
        <end position="312"/>
    </location>
</feature>
<keyword evidence="4 5" id="KW-0472">Membrane</keyword>
<keyword evidence="2 5" id="KW-0812">Transmembrane</keyword>
<dbReference type="Pfam" id="PF05154">
    <property type="entry name" value="TM2"/>
    <property type="match status" value="1"/>
</dbReference>
<dbReference type="Proteomes" id="UP000702544">
    <property type="component" value="Unassembled WGS sequence"/>
</dbReference>
<keyword evidence="3 5" id="KW-1133">Transmembrane helix</keyword>
<dbReference type="InterPro" id="IPR007829">
    <property type="entry name" value="TM2"/>
</dbReference>
<feature type="domain" description="TM2" evidence="6">
    <location>
        <begin position="23"/>
        <end position="71"/>
    </location>
</feature>
<comment type="subcellular location">
    <subcellularLocation>
        <location evidence="1">Membrane</location>
        <topology evidence="1">Multi-pass membrane protein</topology>
    </subcellularLocation>
</comment>
<accession>A0AAE4Z8U8</accession>
<dbReference type="PANTHER" id="PTHR21016:SF25">
    <property type="entry name" value="TM2 DOMAIN-CONTAINING PROTEIN DDB_G0277895-RELATED"/>
    <property type="match status" value="1"/>
</dbReference>
<proteinExistence type="predicted"/>
<protein>
    <submittedName>
        <fullName evidence="7">TM2 domain-containing protein</fullName>
    </submittedName>
</protein>